<dbReference type="RefSeq" id="WP_009680757.1">
    <property type="nucleotide sequence ID" value="NZ_AEUD01000019.1"/>
</dbReference>
<dbReference type="OrthoDB" id="2679623at2"/>
<keyword evidence="3" id="KW-1185">Reference proteome</keyword>
<dbReference type="GO" id="GO:0003677">
    <property type="term" value="F:DNA binding"/>
    <property type="evidence" value="ECO:0007669"/>
    <property type="project" value="UniProtKB-KW"/>
</dbReference>
<comment type="caution">
    <text evidence="2">The sequence shown here is derived from an EMBL/GenBank/DDBJ whole genome shotgun (WGS) entry which is preliminary data.</text>
</comment>
<organism evidence="2 3">
    <name type="scientific">Gordonia neofelifaecis NRRL B-59395</name>
    <dbReference type="NCBI Taxonomy" id="644548"/>
    <lineage>
        <taxon>Bacteria</taxon>
        <taxon>Bacillati</taxon>
        <taxon>Actinomycetota</taxon>
        <taxon>Actinomycetes</taxon>
        <taxon>Mycobacteriales</taxon>
        <taxon>Gordoniaceae</taxon>
        <taxon>Gordonia</taxon>
    </lineage>
</organism>
<dbReference type="EMBL" id="AEUD01000019">
    <property type="protein sequence ID" value="EGD53675.1"/>
    <property type="molecule type" value="Genomic_DNA"/>
</dbReference>
<dbReference type="InterPro" id="IPR001387">
    <property type="entry name" value="Cro/C1-type_HTH"/>
</dbReference>
<gene>
    <name evidence="2" type="ORF">SCNU_17822</name>
</gene>
<dbReference type="Pfam" id="PF01381">
    <property type="entry name" value="HTH_3"/>
    <property type="match status" value="1"/>
</dbReference>
<evidence type="ECO:0000313" key="2">
    <source>
        <dbReference type="EMBL" id="EGD53675.1"/>
    </source>
</evidence>
<dbReference type="STRING" id="644548.SCNU_17822"/>
<dbReference type="PROSITE" id="PS50943">
    <property type="entry name" value="HTH_CROC1"/>
    <property type="match status" value="1"/>
</dbReference>
<dbReference type="Proteomes" id="UP000035065">
    <property type="component" value="Unassembled WGS sequence"/>
</dbReference>
<sequence length="136" mass="15241">MDDGFAERLNRLFETVHPPGRKPHTNAEVAATLSAAGHKISKPYLSQLRNGHRTNPSPETVAALARFFKVKPDYFYDDVYAAQIDHDLELLSQLRGHGLRRLSSRAFDLSEESQEMLAAMAEKLRRGEGLPESPPD</sequence>
<name>F1YNR8_9ACTN</name>
<evidence type="ECO:0000313" key="3">
    <source>
        <dbReference type="Proteomes" id="UP000035065"/>
    </source>
</evidence>
<proteinExistence type="predicted"/>
<evidence type="ECO:0000259" key="1">
    <source>
        <dbReference type="PROSITE" id="PS50943"/>
    </source>
</evidence>
<keyword evidence="2" id="KW-0238">DNA-binding</keyword>
<dbReference type="CDD" id="cd00093">
    <property type="entry name" value="HTH_XRE"/>
    <property type="match status" value="1"/>
</dbReference>
<feature type="domain" description="HTH cro/C1-type" evidence="1">
    <location>
        <begin position="40"/>
        <end position="75"/>
    </location>
</feature>
<dbReference type="InterPro" id="IPR010982">
    <property type="entry name" value="Lambda_DNA-bd_dom_sf"/>
</dbReference>
<dbReference type="AlphaFoldDB" id="F1YNR8"/>
<accession>F1YNR8</accession>
<dbReference type="SUPFAM" id="SSF47413">
    <property type="entry name" value="lambda repressor-like DNA-binding domains"/>
    <property type="match status" value="1"/>
</dbReference>
<protein>
    <submittedName>
        <fullName evidence="2">Putative DNA-binding protein</fullName>
    </submittedName>
</protein>
<dbReference type="eggNOG" id="COG1476">
    <property type="taxonomic scope" value="Bacteria"/>
</dbReference>
<dbReference type="Gene3D" id="1.10.260.40">
    <property type="entry name" value="lambda repressor-like DNA-binding domains"/>
    <property type="match status" value="1"/>
</dbReference>
<reference evidence="2 3" key="1">
    <citation type="journal article" date="2011" name="J. Bacteriol.">
        <title>Draft Genome Sequence of Gordonia neofelifaecis NRRL B-59395, a Cholesterol-Degrading Actinomycete.</title>
        <authorList>
            <person name="Ge F."/>
            <person name="Li W."/>
            <person name="Chen G."/>
            <person name="Liu Y."/>
            <person name="Zhang G."/>
            <person name="Yong B."/>
            <person name="Wang Q."/>
            <person name="Wang N."/>
            <person name="Huang Z."/>
            <person name="Li W."/>
            <person name="Wang J."/>
            <person name="Wu C."/>
            <person name="Xie Q."/>
            <person name="Liu G."/>
        </authorList>
    </citation>
    <scope>NUCLEOTIDE SEQUENCE [LARGE SCALE GENOMIC DNA]</scope>
    <source>
        <strain evidence="2 3">NRRL B-59395</strain>
    </source>
</reference>